<dbReference type="SUPFAM" id="SSF64182">
    <property type="entry name" value="DHH phosphoesterases"/>
    <property type="match status" value="1"/>
</dbReference>
<dbReference type="InterPro" id="IPR001667">
    <property type="entry name" value="DDH_dom"/>
</dbReference>
<dbReference type="PANTHER" id="PTHR30255">
    <property type="entry name" value="SINGLE-STRANDED-DNA-SPECIFIC EXONUCLEASE RECJ"/>
    <property type="match status" value="1"/>
</dbReference>
<dbReference type="GO" id="GO:0003676">
    <property type="term" value="F:nucleic acid binding"/>
    <property type="evidence" value="ECO:0007669"/>
    <property type="project" value="InterPro"/>
</dbReference>
<gene>
    <name evidence="9" type="primary">recJ</name>
    <name evidence="9" type="ORF">FZO89_16260</name>
</gene>
<sequence length="580" mass="60901">MTPRIRRRAVDVRGDWPDDVLPLLRRVYAARGVDDPVLARPKLAQLLPPDALGGLEAAVALLADAIAHGARILVVGDFDADGATACALAVRGLRMLGARDVVHAVPNRMVHGYGLSPALVEELAPLAPDPGSGPGQALLVTVDHGVACLAGVAAAKARGWRVLVTDHHLPGEALPPADAIVNPNLRGDAFACKALAGVGVIFYVLLALRRQLRDAGAFAGEVPDLSTLLDLVAVGTVADLVPLDATNRALVAAGLRRLRAGQGCAGLQALIEVSGRTAATLTAADIAFAVAPRLNAAGRLQDMSLGIECLLSDDPPHARELAGQLHRINAERRGVQQAMVDEAEAALAAMAPPAAGDAAVAVCLFDPGWHAGVVGLVASKLKERLHRPVIAFAPSEPDGNELRGSARSIAGLHIRDALAAVDALHPGLVGRFGGHAMAAGLSLERDRFAAFERAFGEVVRAMLDPALLQAELLSDGELAPDEFDRRHADALRDGGPWGQGFPEPLFDGLFDVSQWRLVGERHLRMVLRGPGACGPLNAIHFGGWSGEPPPARCRIAFRLAPDDWRGPRAIQLVVEHREPA</sequence>
<evidence type="ECO:0000256" key="5">
    <source>
        <dbReference type="ARBA" id="ARBA00022839"/>
    </source>
</evidence>
<keyword evidence="3" id="KW-0540">Nuclease</keyword>
<evidence type="ECO:0000313" key="10">
    <source>
        <dbReference type="Proteomes" id="UP000324973"/>
    </source>
</evidence>
<feature type="domain" description="DHHA1" evidence="7">
    <location>
        <begin position="360"/>
        <end position="459"/>
    </location>
</feature>
<dbReference type="EMBL" id="VTFT01000002">
    <property type="protein sequence ID" value="TYT23774.1"/>
    <property type="molecule type" value="Genomic_DNA"/>
</dbReference>
<keyword evidence="4" id="KW-0378">Hydrolase</keyword>
<evidence type="ECO:0000259" key="8">
    <source>
        <dbReference type="Pfam" id="PF17768"/>
    </source>
</evidence>
<evidence type="ECO:0000313" key="9">
    <source>
        <dbReference type="EMBL" id="TYT23774.1"/>
    </source>
</evidence>
<name>A0A5D4XHZ3_9GAMM</name>
<dbReference type="Gene3D" id="3.10.310.30">
    <property type="match status" value="1"/>
</dbReference>
<protein>
    <recommendedName>
        <fullName evidence="2">Single-stranded-DNA-specific exonuclease RecJ</fullName>
    </recommendedName>
</protein>
<keyword evidence="10" id="KW-1185">Reference proteome</keyword>
<dbReference type="Pfam" id="PF01368">
    <property type="entry name" value="DHH"/>
    <property type="match status" value="1"/>
</dbReference>
<dbReference type="Pfam" id="PF17768">
    <property type="entry name" value="RecJ_OB"/>
    <property type="match status" value="1"/>
</dbReference>
<feature type="domain" description="DDH" evidence="6">
    <location>
        <begin position="71"/>
        <end position="236"/>
    </location>
</feature>
<dbReference type="GO" id="GO:0008409">
    <property type="term" value="F:5'-3' exonuclease activity"/>
    <property type="evidence" value="ECO:0007669"/>
    <property type="project" value="InterPro"/>
</dbReference>
<dbReference type="PANTHER" id="PTHR30255:SF2">
    <property type="entry name" value="SINGLE-STRANDED-DNA-SPECIFIC EXONUCLEASE RECJ"/>
    <property type="match status" value="1"/>
</dbReference>
<dbReference type="GO" id="GO:0006310">
    <property type="term" value="P:DNA recombination"/>
    <property type="evidence" value="ECO:0007669"/>
    <property type="project" value="InterPro"/>
</dbReference>
<dbReference type="InterPro" id="IPR003156">
    <property type="entry name" value="DHHA1_dom"/>
</dbReference>
<dbReference type="GO" id="GO:0006281">
    <property type="term" value="P:DNA repair"/>
    <property type="evidence" value="ECO:0007669"/>
    <property type="project" value="InterPro"/>
</dbReference>
<comment type="caution">
    <text evidence="9">The sequence shown here is derived from an EMBL/GenBank/DDBJ whole genome shotgun (WGS) entry which is preliminary data.</text>
</comment>
<dbReference type="Proteomes" id="UP000324973">
    <property type="component" value="Unassembled WGS sequence"/>
</dbReference>
<organism evidence="9 10">
    <name type="scientific">Luteimonas viscosa</name>
    <dbReference type="NCBI Taxonomy" id="1132694"/>
    <lineage>
        <taxon>Bacteria</taxon>
        <taxon>Pseudomonadati</taxon>
        <taxon>Pseudomonadota</taxon>
        <taxon>Gammaproteobacteria</taxon>
        <taxon>Lysobacterales</taxon>
        <taxon>Lysobacteraceae</taxon>
        <taxon>Luteimonas</taxon>
    </lineage>
</organism>
<proteinExistence type="inferred from homology"/>
<dbReference type="AlphaFoldDB" id="A0A5D4XHZ3"/>
<evidence type="ECO:0000256" key="1">
    <source>
        <dbReference type="ARBA" id="ARBA00005915"/>
    </source>
</evidence>
<dbReference type="InterPro" id="IPR051673">
    <property type="entry name" value="SSDNA_exonuclease_RecJ"/>
</dbReference>
<dbReference type="InterPro" id="IPR041122">
    <property type="entry name" value="RecJ_OB"/>
</dbReference>
<accession>A0A5D4XHZ3</accession>
<feature type="domain" description="RecJ OB" evidence="8">
    <location>
        <begin position="475"/>
        <end position="576"/>
    </location>
</feature>
<keyword evidence="5 9" id="KW-0269">Exonuclease</keyword>
<dbReference type="RefSeq" id="WP_149104470.1">
    <property type="nucleotide sequence ID" value="NZ_VTFT01000002.1"/>
</dbReference>
<reference evidence="9 10" key="1">
    <citation type="submission" date="2019-08" db="EMBL/GenBank/DDBJ databases">
        <title>Luteimonas viscosus sp. nov., isolated from soil of a sunflower field.</title>
        <authorList>
            <person name="Jianli Z."/>
            <person name="Ying Z."/>
        </authorList>
    </citation>
    <scope>NUCLEOTIDE SEQUENCE [LARGE SCALE GENOMIC DNA]</scope>
    <source>
        <strain evidence="9 10">XBU10</strain>
    </source>
</reference>
<evidence type="ECO:0000259" key="7">
    <source>
        <dbReference type="Pfam" id="PF02272"/>
    </source>
</evidence>
<dbReference type="InterPro" id="IPR038763">
    <property type="entry name" value="DHH_sf"/>
</dbReference>
<evidence type="ECO:0000256" key="3">
    <source>
        <dbReference type="ARBA" id="ARBA00022722"/>
    </source>
</evidence>
<dbReference type="NCBIfam" id="TIGR00644">
    <property type="entry name" value="recJ"/>
    <property type="match status" value="1"/>
</dbReference>
<dbReference type="Pfam" id="PF02272">
    <property type="entry name" value="DHHA1"/>
    <property type="match status" value="1"/>
</dbReference>
<evidence type="ECO:0000259" key="6">
    <source>
        <dbReference type="Pfam" id="PF01368"/>
    </source>
</evidence>
<dbReference type="Gene3D" id="3.90.1640.30">
    <property type="match status" value="1"/>
</dbReference>
<comment type="similarity">
    <text evidence="1">Belongs to the RecJ family.</text>
</comment>
<dbReference type="InterPro" id="IPR004610">
    <property type="entry name" value="RecJ"/>
</dbReference>
<evidence type="ECO:0000256" key="2">
    <source>
        <dbReference type="ARBA" id="ARBA00019841"/>
    </source>
</evidence>
<dbReference type="OrthoDB" id="9809852at2"/>
<evidence type="ECO:0000256" key="4">
    <source>
        <dbReference type="ARBA" id="ARBA00022801"/>
    </source>
</evidence>